<dbReference type="EMBL" id="MU404354">
    <property type="protein sequence ID" value="KAI1613138.1"/>
    <property type="molecule type" value="Genomic_DNA"/>
</dbReference>
<organism evidence="3 4">
    <name type="scientific">Exophiala viscosa</name>
    <dbReference type="NCBI Taxonomy" id="2486360"/>
    <lineage>
        <taxon>Eukaryota</taxon>
        <taxon>Fungi</taxon>
        <taxon>Dikarya</taxon>
        <taxon>Ascomycota</taxon>
        <taxon>Pezizomycotina</taxon>
        <taxon>Eurotiomycetes</taxon>
        <taxon>Chaetothyriomycetidae</taxon>
        <taxon>Chaetothyriales</taxon>
        <taxon>Herpotrichiellaceae</taxon>
        <taxon>Exophiala</taxon>
    </lineage>
</organism>
<dbReference type="PANTHER" id="PTHR12905:SF0">
    <property type="entry name" value="CALCINEURIN-LIKE PHOSPHOESTERASE DOMAIN-CONTAINING PROTEIN"/>
    <property type="match status" value="1"/>
</dbReference>
<gene>
    <name evidence="3" type="ORF">EDD36DRAFT_419287</name>
</gene>
<dbReference type="InterPro" id="IPR029052">
    <property type="entry name" value="Metallo-depent_PP-like"/>
</dbReference>
<name>A0AAN6DW00_9EURO</name>
<dbReference type="InterPro" id="IPR051693">
    <property type="entry name" value="UPF0046_metallophosphoest"/>
</dbReference>
<reference evidence="3" key="1">
    <citation type="journal article" date="2022" name="bioRxiv">
        <title>Deciphering the potential niche of two novel black yeast fungi from a biological soil crust based on their genomes, phenotypes, and melanin regulation.</title>
        <authorList>
            <consortium name="DOE Joint Genome Institute"/>
            <person name="Carr E.C."/>
            <person name="Barton Q."/>
            <person name="Grambo S."/>
            <person name="Sullivan M."/>
            <person name="Renfro C.M."/>
            <person name="Kuo A."/>
            <person name="Pangilinan J."/>
            <person name="Lipzen A."/>
            <person name="Keymanesh K."/>
            <person name="Savage E."/>
            <person name="Barry K."/>
            <person name="Grigoriev I.V."/>
            <person name="Riekhof W.R."/>
            <person name="Harris S.S."/>
        </authorList>
    </citation>
    <scope>NUCLEOTIDE SEQUENCE</scope>
    <source>
        <strain evidence="3">JF 03-4F</strain>
    </source>
</reference>
<evidence type="ECO:0000259" key="2">
    <source>
        <dbReference type="Pfam" id="PF00149"/>
    </source>
</evidence>
<dbReference type="PANTHER" id="PTHR12905">
    <property type="entry name" value="METALLOPHOSPHOESTERASE"/>
    <property type="match status" value="1"/>
</dbReference>
<feature type="region of interest" description="Disordered" evidence="1">
    <location>
        <begin position="164"/>
        <end position="186"/>
    </location>
</feature>
<evidence type="ECO:0000313" key="3">
    <source>
        <dbReference type="EMBL" id="KAI1613138.1"/>
    </source>
</evidence>
<protein>
    <submittedName>
        <fullName evidence="3">Serine/threonine protein phosphatase</fullName>
    </submittedName>
</protein>
<dbReference type="Gene3D" id="3.60.21.10">
    <property type="match status" value="1"/>
</dbReference>
<keyword evidence="4" id="KW-1185">Reference proteome</keyword>
<evidence type="ECO:0000256" key="1">
    <source>
        <dbReference type="SAM" id="MobiDB-lite"/>
    </source>
</evidence>
<proteinExistence type="predicted"/>
<dbReference type="Pfam" id="PF00149">
    <property type="entry name" value="Metallophos"/>
    <property type="match status" value="1"/>
</dbReference>
<feature type="compositionally biased region" description="Basic and acidic residues" evidence="1">
    <location>
        <begin position="174"/>
        <end position="186"/>
    </location>
</feature>
<sequence length="363" mass="40714">MPKRTIKTRILILSDTHAAVPGSSNSKIPFHQPLPWADVLLHAGDLTLNGSLTQHQNAIDLIHSVDAPLKIVIPGNHDVTLDREYYSQYPTDHGPTSVYSDDQLDEIRQMYDSPTAREEGIYYVEEGIQKFRLENGARLNVYASAYQPEFFNWAFGYKRSTDRYNSQPGTKNPVPDHHAPARHGNGDAAKEPEIDIMLTHGPPQGILDLTSANESVGCQHLRRAVERCLARLHCFGHIHESWGAIVKRWDGMSTKKTWKGVNEQRDNSDRGGFNTDKRNPNMYYQDLSFRTRVDGETLLDPGTYEDQKSKMGAYIDMTGLEAGKETVFVNASVMSLGYKPLNAPWVVDVELPVADPGDDDHGQ</sequence>
<feature type="domain" description="Calcineurin-like phosphoesterase" evidence="2">
    <location>
        <begin position="9"/>
        <end position="240"/>
    </location>
</feature>
<accession>A0AAN6DW00</accession>
<feature type="region of interest" description="Disordered" evidence="1">
    <location>
        <begin position="259"/>
        <end position="280"/>
    </location>
</feature>
<dbReference type="InterPro" id="IPR004843">
    <property type="entry name" value="Calcineurin-like_PHP"/>
</dbReference>
<dbReference type="Proteomes" id="UP001203852">
    <property type="component" value="Unassembled WGS sequence"/>
</dbReference>
<evidence type="ECO:0000313" key="4">
    <source>
        <dbReference type="Proteomes" id="UP001203852"/>
    </source>
</evidence>
<comment type="caution">
    <text evidence="3">The sequence shown here is derived from an EMBL/GenBank/DDBJ whole genome shotgun (WGS) entry which is preliminary data.</text>
</comment>
<dbReference type="CDD" id="cd07379">
    <property type="entry name" value="MPP_239FB"/>
    <property type="match status" value="1"/>
</dbReference>
<dbReference type="SUPFAM" id="SSF56300">
    <property type="entry name" value="Metallo-dependent phosphatases"/>
    <property type="match status" value="1"/>
</dbReference>
<feature type="compositionally biased region" description="Basic and acidic residues" evidence="1">
    <location>
        <begin position="262"/>
        <end position="279"/>
    </location>
</feature>
<dbReference type="AlphaFoldDB" id="A0AAN6DW00"/>
<dbReference type="GO" id="GO:0016787">
    <property type="term" value="F:hydrolase activity"/>
    <property type="evidence" value="ECO:0007669"/>
    <property type="project" value="InterPro"/>
</dbReference>